<keyword evidence="3" id="KW-1185">Reference proteome</keyword>
<comment type="caution">
    <text evidence="2">The sequence shown here is derived from an EMBL/GenBank/DDBJ whole genome shotgun (WGS) entry which is preliminary data.</text>
</comment>
<proteinExistence type="predicted"/>
<dbReference type="EMBL" id="JBEZAM010000012">
    <property type="protein sequence ID" value="MEU7294023.1"/>
    <property type="molecule type" value="Genomic_DNA"/>
</dbReference>
<reference evidence="2 3" key="1">
    <citation type="submission" date="2024-06" db="EMBL/GenBank/DDBJ databases">
        <title>The Natural Products Discovery Center: Release of the First 8490 Sequenced Strains for Exploring Actinobacteria Biosynthetic Diversity.</title>
        <authorList>
            <person name="Kalkreuter E."/>
            <person name="Kautsar S.A."/>
            <person name="Yang D."/>
            <person name="Bader C.D."/>
            <person name="Teijaro C.N."/>
            <person name="Fluegel L."/>
            <person name="Davis C.M."/>
            <person name="Simpson J.R."/>
            <person name="Lauterbach L."/>
            <person name="Steele A.D."/>
            <person name="Gui C."/>
            <person name="Meng S."/>
            <person name="Li G."/>
            <person name="Viehrig K."/>
            <person name="Ye F."/>
            <person name="Su P."/>
            <person name="Kiefer A.F."/>
            <person name="Nichols A."/>
            <person name="Cepeda A.J."/>
            <person name="Yan W."/>
            <person name="Fan B."/>
            <person name="Jiang Y."/>
            <person name="Adhikari A."/>
            <person name="Zheng C.-J."/>
            <person name="Schuster L."/>
            <person name="Cowan T.M."/>
            <person name="Smanski M.J."/>
            <person name="Chevrette M.G."/>
            <person name="De Carvalho L.P.S."/>
            <person name="Shen B."/>
        </authorList>
    </citation>
    <scope>NUCLEOTIDE SEQUENCE [LARGE SCALE GENOMIC DNA]</scope>
    <source>
        <strain evidence="2 3">NPDC045705</strain>
    </source>
</reference>
<accession>A0ABV3CWF2</accession>
<protein>
    <submittedName>
        <fullName evidence="2">Uncharacterized protein</fullName>
    </submittedName>
</protein>
<dbReference type="RefSeq" id="WP_359206466.1">
    <property type="nucleotide sequence ID" value="NZ_JBEZAM010000012.1"/>
</dbReference>
<organism evidence="2 3">
    <name type="scientific">Streptomyces exfoliatus</name>
    <name type="common">Streptomyces hydrogenans</name>
    <dbReference type="NCBI Taxonomy" id="1905"/>
    <lineage>
        <taxon>Bacteria</taxon>
        <taxon>Bacillati</taxon>
        <taxon>Actinomycetota</taxon>
        <taxon>Actinomycetes</taxon>
        <taxon>Kitasatosporales</taxon>
        <taxon>Streptomycetaceae</taxon>
        <taxon>Streptomyces</taxon>
    </lineage>
</organism>
<feature type="region of interest" description="Disordered" evidence="1">
    <location>
        <begin position="122"/>
        <end position="151"/>
    </location>
</feature>
<name>A0ABV3CWF2_STREX</name>
<evidence type="ECO:0000313" key="2">
    <source>
        <dbReference type="EMBL" id="MEU7294023.1"/>
    </source>
</evidence>
<evidence type="ECO:0000313" key="3">
    <source>
        <dbReference type="Proteomes" id="UP001551210"/>
    </source>
</evidence>
<gene>
    <name evidence="2" type="ORF">AB0A76_12580</name>
</gene>
<dbReference type="Proteomes" id="UP001551210">
    <property type="component" value="Unassembled WGS sequence"/>
</dbReference>
<feature type="compositionally biased region" description="Basic and acidic residues" evidence="1">
    <location>
        <begin position="123"/>
        <end position="139"/>
    </location>
</feature>
<feature type="region of interest" description="Disordered" evidence="1">
    <location>
        <begin position="1"/>
        <end position="65"/>
    </location>
</feature>
<sequence>MALNATWDQLFGGTDAPERPAAMTLAGLPGPEQDGPGNGPGGGDPNLKADAGPWHSAGTTSGLLRTSTATSLTDLDTANEGYAAGTAGFDSSSALTEILGTWKTRLTAVRDECGRLEGALKSAGRDFGEREADTRRKIAAESTAPSQKKGE</sequence>
<feature type="compositionally biased region" description="Low complexity" evidence="1">
    <location>
        <begin position="56"/>
        <end position="65"/>
    </location>
</feature>
<evidence type="ECO:0000256" key="1">
    <source>
        <dbReference type="SAM" id="MobiDB-lite"/>
    </source>
</evidence>